<keyword evidence="2" id="KW-1003">Cell membrane</keyword>
<feature type="transmembrane region" description="Helical" evidence="6">
    <location>
        <begin position="279"/>
        <end position="303"/>
    </location>
</feature>
<evidence type="ECO:0000256" key="6">
    <source>
        <dbReference type="SAM" id="Phobius"/>
    </source>
</evidence>
<evidence type="ECO:0000313" key="10">
    <source>
        <dbReference type="Proteomes" id="UP000706891"/>
    </source>
</evidence>
<evidence type="ECO:0000256" key="2">
    <source>
        <dbReference type="ARBA" id="ARBA00022475"/>
    </source>
</evidence>
<dbReference type="AlphaFoldDB" id="A0A938WNX1"/>
<evidence type="ECO:0000256" key="3">
    <source>
        <dbReference type="ARBA" id="ARBA00022692"/>
    </source>
</evidence>
<feature type="transmembrane region" description="Helical" evidence="6">
    <location>
        <begin position="477"/>
        <end position="495"/>
    </location>
</feature>
<feature type="transmembrane region" description="Helical" evidence="6">
    <location>
        <begin position="381"/>
        <end position="404"/>
    </location>
</feature>
<evidence type="ECO:0000256" key="4">
    <source>
        <dbReference type="ARBA" id="ARBA00022989"/>
    </source>
</evidence>
<feature type="domain" description="DUF4131" evidence="8">
    <location>
        <begin position="37"/>
        <end position="178"/>
    </location>
</feature>
<reference evidence="9" key="2">
    <citation type="journal article" date="2021" name="Sci. Rep.">
        <title>The distribution of antibiotic resistance genes in chicken gut microbiota commensals.</title>
        <authorList>
            <person name="Juricova H."/>
            <person name="Matiasovicova J."/>
            <person name="Kubasova T."/>
            <person name="Cejkova D."/>
            <person name="Rychlik I."/>
        </authorList>
    </citation>
    <scope>NUCLEOTIDE SEQUENCE</scope>
    <source>
        <strain evidence="9">An824</strain>
    </source>
</reference>
<dbReference type="Pfam" id="PF03772">
    <property type="entry name" value="Competence"/>
    <property type="match status" value="1"/>
</dbReference>
<dbReference type="InterPro" id="IPR052159">
    <property type="entry name" value="Competence_DNA_uptake"/>
</dbReference>
<gene>
    <name evidence="9" type="ORF">H6A34_01450</name>
</gene>
<keyword evidence="5 6" id="KW-0472">Membrane</keyword>
<evidence type="ECO:0000256" key="5">
    <source>
        <dbReference type="ARBA" id="ARBA00023136"/>
    </source>
</evidence>
<feature type="transmembrane region" description="Helical" evidence="6">
    <location>
        <begin position="324"/>
        <end position="344"/>
    </location>
</feature>
<accession>A0A938WNX1</accession>
<dbReference type="GO" id="GO:0005886">
    <property type="term" value="C:plasma membrane"/>
    <property type="evidence" value="ECO:0007669"/>
    <property type="project" value="UniProtKB-SubCell"/>
</dbReference>
<dbReference type="InterPro" id="IPR004477">
    <property type="entry name" value="ComEC_N"/>
</dbReference>
<evidence type="ECO:0000256" key="1">
    <source>
        <dbReference type="ARBA" id="ARBA00004651"/>
    </source>
</evidence>
<organism evidence="9 10">
    <name type="scientific">Marseilla massiliensis</name>
    <dbReference type="NCBI Taxonomy" id="1841864"/>
    <lineage>
        <taxon>Bacteria</taxon>
        <taxon>Pseudomonadati</taxon>
        <taxon>Bacteroidota</taxon>
        <taxon>Bacteroidia</taxon>
        <taxon>Bacteroidales</taxon>
        <taxon>Prevotellaceae</taxon>
        <taxon>Marseilla</taxon>
    </lineage>
</organism>
<sequence>MMKVNGRIQLYPVLRLVVFLVAGIIAGKELYGIISEWSWYIALIVSFVSSICLKKNAVVQTVAIFVTFVFLGGCLTSMELSKINVELPKDEITFEAVVISSPVVSGKVVRCDMLVSSMERPMKVKASFYRNAMAEGIAPGSGIVARAKLRKPKNFGSGKFDYAQYLLNHGFSATVFLYVDDWYSKAVSLNNLSYIERTKIKALKFRNTLLGHLRRLGFDGQGYAILAAMTLGDRISMSDRMTEEYSVSGALHVLSLSGLHLSIIYAMLTILFFGRSRSVVAQVMIICAIWIYVFIAGLPVSALRSAVMLTIYSFVSLLRRDRMSLNVLAVAAVVVLVANPLNLYDIGFQMSFLSVMFILVFYEPVYHIMPESFKKILILKWIWQMTSVSFAAQLGVAPLVALYFGRFSCYFLLTNFVVIPVSTAILYGTVAIFLSGYLPWFQAWLCRVLTEVVDFMNACVSFVASLPGASIEGINISAVQTLLIYVIIFSVYFIIKYLRKMVWIVP</sequence>
<name>A0A938WNX1_9BACT</name>
<evidence type="ECO:0000313" key="9">
    <source>
        <dbReference type="EMBL" id="MBM6672557.1"/>
    </source>
</evidence>
<dbReference type="Pfam" id="PF13567">
    <property type="entry name" value="DUF4131"/>
    <property type="match status" value="1"/>
</dbReference>
<feature type="transmembrane region" description="Helical" evidence="6">
    <location>
        <begin position="416"/>
        <end position="440"/>
    </location>
</feature>
<comment type="caution">
    <text evidence="9">The sequence shown here is derived from an EMBL/GenBank/DDBJ whole genome shotgun (WGS) entry which is preliminary data.</text>
</comment>
<proteinExistence type="predicted"/>
<keyword evidence="4 6" id="KW-1133">Transmembrane helix</keyword>
<dbReference type="PANTHER" id="PTHR30619">
    <property type="entry name" value="DNA INTERNALIZATION/COMPETENCE PROTEIN COMEC/REC2"/>
    <property type="match status" value="1"/>
</dbReference>
<evidence type="ECO:0000259" key="7">
    <source>
        <dbReference type="Pfam" id="PF03772"/>
    </source>
</evidence>
<dbReference type="EMBL" id="JACJJG010000003">
    <property type="protein sequence ID" value="MBM6672557.1"/>
    <property type="molecule type" value="Genomic_DNA"/>
</dbReference>
<protein>
    <submittedName>
        <fullName evidence="9">ComEC/Rec2 family competence protein</fullName>
    </submittedName>
</protein>
<comment type="subcellular location">
    <subcellularLocation>
        <location evidence="1">Cell membrane</location>
        <topology evidence="1">Multi-pass membrane protein</topology>
    </subcellularLocation>
</comment>
<keyword evidence="3 6" id="KW-0812">Transmembrane</keyword>
<reference evidence="9" key="1">
    <citation type="submission" date="2020-08" db="EMBL/GenBank/DDBJ databases">
        <authorList>
            <person name="Cejkova D."/>
            <person name="Kubasova T."/>
            <person name="Jahodarova E."/>
            <person name="Rychlik I."/>
        </authorList>
    </citation>
    <scope>NUCLEOTIDE SEQUENCE</scope>
    <source>
        <strain evidence="9">An824</strain>
    </source>
</reference>
<dbReference type="InterPro" id="IPR025405">
    <property type="entry name" value="DUF4131"/>
</dbReference>
<feature type="transmembrane region" description="Helical" evidence="6">
    <location>
        <begin position="58"/>
        <end position="78"/>
    </location>
</feature>
<evidence type="ECO:0000259" key="8">
    <source>
        <dbReference type="Pfam" id="PF13567"/>
    </source>
</evidence>
<dbReference type="Proteomes" id="UP000706891">
    <property type="component" value="Unassembled WGS sequence"/>
</dbReference>
<dbReference type="PANTHER" id="PTHR30619:SF1">
    <property type="entry name" value="RECOMBINATION PROTEIN 2"/>
    <property type="match status" value="1"/>
</dbReference>
<feature type="domain" description="ComEC/Rec2-related protein" evidence="7">
    <location>
        <begin position="229"/>
        <end position="495"/>
    </location>
</feature>
<keyword evidence="10" id="KW-1185">Reference proteome</keyword>
<feature type="transmembrane region" description="Helical" evidence="6">
    <location>
        <begin position="12"/>
        <end position="31"/>
    </location>
</feature>
<dbReference type="NCBIfam" id="TIGR00360">
    <property type="entry name" value="ComEC_N-term"/>
    <property type="match status" value="1"/>
</dbReference>
<feature type="transmembrane region" description="Helical" evidence="6">
    <location>
        <begin position="250"/>
        <end position="273"/>
    </location>
</feature>